<dbReference type="InterPro" id="IPR036873">
    <property type="entry name" value="Rhodanese-like_dom_sf"/>
</dbReference>
<dbReference type="SUPFAM" id="SSF52821">
    <property type="entry name" value="Rhodanese/Cell cycle control phosphatase"/>
    <property type="match status" value="1"/>
</dbReference>
<dbReference type="InterPro" id="IPR050229">
    <property type="entry name" value="GlpE_sulfurtransferase"/>
</dbReference>
<dbReference type="SMART" id="SM00450">
    <property type="entry name" value="RHOD"/>
    <property type="match status" value="1"/>
</dbReference>
<keyword evidence="1" id="KW-1133">Transmembrane helix</keyword>
<dbReference type="OrthoDB" id="1445766at2"/>
<dbReference type="PANTHER" id="PTHR43031">
    <property type="entry name" value="FAD-DEPENDENT OXIDOREDUCTASE"/>
    <property type="match status" value="1"/>
</dbReference>
<gene>
    <name evidence="3" type="ORF">FJU30_09865</name>
</gene>
<organism evidence="3 4">
    <name type="scientific">Affinibrenneria salicis</name>
    <dbReference type="NCBI Taxonomy" id="2590031"/>
    <lineage>
        <taxon>Bacteria</taxon>
        <taxon>Pseudomonadati</taxon>
        <taxon>Pseudomonadota</taxon>
        <taxon>Gammaproteobacteria</taxon>
        <taxon>Enterobacterales</taxon>
        <taxon>Pectobacteriaceae</taxon>
        <taxon>Affinibrenneria</taxon>
    </lineage>
</organism>
<evidence type="ECO:0000313" key="4">
    <source>
        <dbReference type="Proteomes" id="UP000335415"/>
    </source>
</evidence>
<dbReference type="PANTHER" id="PTHR43031:SF7">
    <property type="entry name" value="NITRIC OXIDE REDUCTASE FLRD-NAD(+) REDUCTASE"/>
    <property type="match status" value="1"/>
</dbReference>
<dbReference type="Pfam" id="PF00581">
    <property type="entry name" value="Rhodanese"/>
    <property type="match status" value="1"/>
</dbReference>
<dbReference type="PROSITE" id="PS50206">
    <property type="entry name" value="RHODANESE_3"/>
    <property type="match status" value="1"/>
</dbReference>
<sequence>MSITNIPPRVALEKLNAGALLIDIRAADDYAREHIAQAQNIPLEQLAARKPQLNGGRAVIYHCRSGQRTRMHADALAADLQCDSYILTDGLEGWKQAGLPTVIDRDRPLELNRQVQIAAGGIVVLGFLLGLTISPWFHILSGFVGAGLIFAGVSGFCGLARVLMKMPWNRKAQETTK</sequence>
<dbReference type="InterPro" id="IPR021309">
    <property type="entry name" value="YgaP-like_TM"/>
</dbReference>
<keyword evidence="1" id="KW-0812">Transmembrane</keyword>
<dbReference type="Proteomes" id="UP000335415">
    <property type="component" value="Unassembled WGS sequence"/>
</dbReference>
<keyword evidence="1" id="KW-0472">Membrane</keyword>
<name>A0A5J5G2A0_9GAMM</name>
<reference evidence="3 4" key="1">
    <citation type="submission" date="2019-09" db="EMBL/GenBank/DDBJ databases">
        <authorList>
            <person name="Li Y."/>
        </authorList>
    </citation>
    <scope>NUCLEOTIDE SEQUENCE [LARGE SCALE GENOMIC DNA]</scope>
    <source>
        <strain evidence="3 4">L3-3HA</strain>
    </source>
</reference>
<evidence type="ECO:0000256" key="1">
    <source>
        <dbReference type="SAM" id="Phobius"/>
    </source>
</evidence>
<feature type="transmembrane region" description="Helical" evidence="1">
    <location>
        <begin position="143"/>
        <end position="163"/>
    </location>
</feature>
<evidence type="ECO:0000259" key="2">
    <source>
        <dbReference type="PROSITE" id="PS50206"/>
    </source>
</evidence>
<dbReference type="Pfam" id="PF11127">
    <property type="entry name" value="YgaP-like_TM"/>
    <property type="match status" value="1"/>
</dbReference>
<comment type="caution">
    <text evidence="3">The sequence shown here is derived from an EMBL/GenBank/DDBJ whole genome shotgun (WGS) entry which is preliminary data.</text>
</comment>
<dbReference type="EMBL" id="VYKJ01000004">
    <property type="protein sequence ID" value="KAA9000755.1"/>
    <property type="molecule type" value="Genomic_DNA"/>
</dbReference>
<dbReference type="Gene3D" id="6.10.140.1340">
    <property type="match status" value="1"/>
</dbReference>
<proteinExistence type="predicted"/>
<dbReference type="Gene3D" id="3.40.250.10">
    <property type="entry name" value="Rhodanese-like domain"/>
    <property type="match status" value="1"/>
</dbReference>
<protein>
    <submittedName>
        <fullName evidence="3">DUF2892 domain-containing protein</fullName>
    </submittedName>
</protein>
<dbReference type="InterPro" id="IPR001763">
    <property type="entry name" value="Rhodanese-like_dom"/>
</dbReference>
<feature type="transmembrane region" description="Helical" evidence="1">
    <location>
        <begin position="115"/>
        <end position="137"/>
    </location>
</feature>
<keyword evidence="4" id="KW-1185">Reference proteome</keyword>
<evidence type="ECO:0000313" key="3">
    <source>
        <dbReference type="EMBL" id="KAA9000755.1"/>
    </source>
</evidence>
<feature type="domain" description="Rhodanese" evidence="2">
    <location>
        <begin position="15"/>
        <end position="103"/>
    </location>
</feature>
<dbReference type="AlphaFoldDB" id="A0A5J5G2A0"/>
<accession>A0A5J5G2A0</accession>
<dbReference type="RefSeq" id="WP_150435021.1">
    <property type="nucleotide sequence ID" value="NZ_VYKJ01000004.1"/>
</dbReference>